<dbReference type="Pfam" id="PF00581">
    <property type="entry name" value="Rhodanese"/>
    <property type="match status" value="1"/>
</dbReference>
<keyword evidence="4" id="KW-1185">Reference proteome</keyword>
<proteinExistence type="predicted"/>
<feature type="region of interest" description="Disordered" evidence="1">
    <location>
        <begin position="683"/>
        <end position="720"/>
    </location>
</feature>
<dbReference type="PANTHER" id="PTHR34209:SF3">
    <property type="entry name" value="RHODANESE_CELL CYCLE CONTROL PHOSPHATASE SUPERFAMILY PROTEIN"/>
    <property type="match status" value="1"/>
</dbReference>
<dbReference type="InterPro" id="IPR001763">
    <property type="entry name" value="Rhodanese-like_dom"/>
</dbReference>
<dbReference type="Proteomes" id="UP000663760">
    <property type="component" value="Chromosome 5"/>
</dbReference>
<dbReference type="SUPFAM" id="SSF52821">
    <property type="entry name" value="Rhodanese/Cell cycle control phosphatase"/>
    <property type="match status" value="1"/>
</dbReference>
<dbReference type="InterPro" id="IPR044690">
    <property type="entry name" value="CAS_plant"/>
</dbReference>
<evidence type="ECO:0000259" key="2">
    <source>
        <dbReference type="PROSITE" id="PS50206"/>
    </source>
</evidence>
<evidence type="ECO:0000313" key="3">
    <source>
        <dbReference type="EMBL" id="CAA7396626.1"/>
    </source>
</evidence>
<dbReference type="GO" id="GO:0009704">
    <property type="term" value="P:de-etiolation"/>
    <property type="evidence" value="ECO:0007669"/>
    <property type="project" value="InterPro"/>
</dbReference>
<dbReference type="AlphaFoldDB" id="A0A7I8KHA4"/>
<dbReference type="SMART" id="SM00450">
    <property type="entry name" value="RHOD"/>
    <property type="match status" value="1"/>
</dbReference>
<dbReference type="GO" id="GO:0071277">
    <property type="term" value="P:cellular response to calcium ion"/>
    <property type="evidence" value="ECO:0007669"/>
    <property type="project" value="InterPro"/>
</dbReference>
<dbReference type="GO" id="GO:0090333">
    <property type="term" value="P:regulation of stomatal closure"/>
    <property type="evidence" value="ECO:0007669"/>
    <property type="project" value="InterPro"/>
</dbReference>
<dbReference type="InterPro" id="IPR036873">
    <property type="entry name" value="Rhodanese-like_dom_sf"/>
</dbReference>
<reference evidence="3" key="1">
    <citation type="submission" date="2020-02" db="EMBL/GenBank/DDBJ databases">
        <authorList>
            <person name="Scholz U."/>
            <person name="Mascher M."/>
            <person name="Fiebig A."/>
        </authorList>
    </citation>
    <scope>NUCLEOTIDE SEQUENCE</scope>
</reference>
<dbReference type="PANTHER" id="PTHR34209">
    <property type="entry name" value="RHODANESE/CELL CYCLE CONTROL PHOSPHATASE SUPERFAMILY PROTEIN"/>
    <property type="match status" value="1"/>
</dbReference>
<feature type="domain" description="Rhodanese" evidence="2">
    <location>
        <begin position="445"/>
        <end position="563"/>
    </location>
</feature>
<dbReference type="EMBL" id="LR746268">
    <property type="protein sequence ID" value="CAA7396626.1"/>
    <property type="molecule type" value="Genomic_DNA"/>
</dbReference>
<organism evidence="3 4">
    <name type="scientific">Spirodela intermedia</name>
    <name type="common">Intermediate duckweed</name>
    <dbReference type="NCBI Taxonomy" id="51605"/>
    <lineage>
        <taxon>Eukaryota</taxon>
        <taxon>Viridiplantae</taxon>
        <taxon>Streptophyta</taxon>
        <taxon>Embryophyta</taxon>
        <taxon>Tracheophyta</taxon>
        <taxon>Spermatophyta</taxon>
        <taxon>Magnoliopsida</taxon>
        <taxon>Liliopsida</taxon>
        <taxon>Araceae</taxon>
        <taxon>Lemnoideae</taxon>
        <taxon>Spirodela</taxon>
    </lineage>
</organism>
<evidence type="ECO:0000256" key="1">
    <source>
        <dbReference type="SAM" id="MobiDB-lite"/>
    </source>
</evidence>
<sequence>MLPFVCSASLSCSSQFPISFPIGSRKISLLWRGEEKSIVEGRGFLGTQDGIHKHEIFFKPHGTRYSHFLVMESPECPSSTDSSIFSPYPNYYDDIVRGFSNENSDSLPDKWSCSTKEISTPYSLDADLNRTERGLQLDSVDFLSSNGGNVTAERGSETITAEPLIPQNVEVLPAAPPSGDVLLNLGDSYSETSNALSEPAISGSLSISDSTVNIIPENADAVSKTFEVHKDDVSNLKENVEHLLAGIRDSTTASLSNAQSAVENRYDALVSSVMKTVDNQAHSIENAISNFLSAFDKSKEQADNKLTVISSNMRGNFYEAGGVAAEMLRKAIISFESFLSDAGTFIVYSYESSKPFLPPELRDTISTAEGKLLKILIPIGTALQKVYLVIEGLERTLGIDPNDPLVQFTLILAGSATFGVSYWLILYGGYSGDLSPELTFELLSKDENVVLVDIRPEDVRERDGVPDLRRRARSKYASVNPPEVDGSLRTLLRSVGEVNDALTALIIRNLKIVKDGSKVILLDASGDQSKGIARSLRKLGVQKPYLVQGGFRSWVKSGLRIKELKPETALDIINEDAAEIIQEIRPTPGSVFGYGLGAAATLYALLEWEKTLQLIGVIGLGQSLYRRVSSYESSEDLKADVRLLLTPVALGAQVLSRAAGNSDPAKIGLPTSPSSTAVQDRVLQAAAKHESQPTEAEEAAQVPPVESASAATDGLDLSEA</sequence>
<accession>A0A7I8KHA4</accession>
<gene>
    <name evidence="3" type="ORF">SI8410_05007289</name>
</gene>
<name>A0A7I8KHA4_SPIIN</name>
<dbReference type="PROSITE" id="PS50206">
    <property type="entry name" value="RHODANESE_3"/>
    <property type="match status" value="1"/>
</dbReference>
<evidence type="ECO:0000313" key="4">
    <source>
        <dbReference type="Proteomes" id="UP000663760"/>
    </source>
</evidence>
<dbReference type="OrthoDB" id="551300at2759"/>
<dbReference type="Gene3D" id="3.40.250.10">
    <property type="entry name" value="Rhodanese-like domain"/>
    <property type="match status" value="1"/>
</dbReference>
<protein>
    <recommendedName>
        <fullName evidence="2">Rhodanese domain-containing protein</fullName>
    </recommendedName>
</protein>